<dbReference type="Proteomes" id="UP000245125">
    <property type="component" value="Unassembled WGS sequence"/>
</dbReference>
<accession>A0A2U3QJ09</accession>
<gene>
    <name evidence="1" type="ORF">NBG4_530007</name>
</gene>
<proteinExistence type="predicted"/>
<evidence type="ECO:0008006" key="3">
    <source>
        <dbReference type="Google" id="ProtNLM"/>
    </source>
</evidence>
<dbReference type="OrthoDB" id="9790031at2"/>
<reference evidence="2" key="1">
    <citation type="submission" date="2018-03" db="EMBL/GenBank/DDBJ databases">
        <authorList>
            <person name="Zecchin S."/>
        </authorList>
    </citation>
    <scope>NUCLEOTIDE SEQUENCE [LARGE SCALE GENOMIC DNA]</scope>
</reference>
<evidence type="ECO:0000313" key="2">
    <source>
        <dbReference type="Proteomes" id="UP000245125"/>
    </source>
</evidence>
<name>A0A2U3QJ09_9BACT</name>
<protein>
    <recommendedName>
        <fullName evidence="3">Cytochrome c domain-containing protein</fullName>
    </recommendedName>
</protein>
<dbReference type="AlphaFoldDB" id="A0A2U3QJ09"/>
<evidence type="ECO:0000313" key="1">
    <source>
        <dbReference type="EMBL" id="SPQ01401.1"/>
    </source>
</evidence>
<sequence>MTHKFVSIIIILLFPLLAGLSYKSDRISMWDRMCEACHDGATVLNGKVVIDKEQMKAKYHSLDELVKAVLCEGHPCMNILKHDEKLVRKVGKEIGIREASGK</sequence>
<dbReference type="EMBL" id="OUUY01000101">
    <property type="protein sequence ID" value="SPQ01401.1"/>
    <property type="molecule type" value="Genomic_DNA"/>
</dbReference>
<keyword evidence="2" id="KW-1185">Reference proteome</keyword>
<organism evidence="1 2">
    <name type="scientific">Candidatus Sulfobium mesophilum</name>
    <dbReference type="NCBI Taxonomy" id="2016548"/>
    <lineage>
        <taxon>Bacteria</taxon>
        <taxon>Pseudomonadati</taxon>
        <taxon>Nitrospirota</taxon>
        <taxon>Nitrospiria</taxon>
        <taxon>Nitrospirales</taxon>
        <taxon>Nitrospiraceae</taxon>
        <taxon>Candidatus Sulfobium</taxon>
    </lineage>
</organism>